<organism evidence="7 8">
    <name type="scientific">Vombatus ursinus</name>
    <name type="common">Common wombat</name>
    <dbReference type="NCBI Taxonomy" id="29139"/>
    <lineage>
        <taxon>Eukaryota</taxon>
        <taxon>Metazoa</taxon>
        <taxon>Chordata</taxon>
        <taxon>Craniata</taxon>
        <taxon>Vertebrata</taxon>
        <taxon>Euteleostomi</taxon>
        <taxon>Mammalia</taxon>
        <taxon>Metatheria</taxon>
        <taxon>Diprotodontia</taxon>
        <taxon>Vombatidae</taxon>
        <taxon>Vombatus</taxon>
    </lineage>
</organism>
<dbReference type="GO" id="GO:0009897">
    <property type="term" value="C:external side of plasma membrane"/>
    <property type="evidence" value="ECO:0007669"/>
    <property type="project" value="TreeGrafter"/>
</dbReference>
<feature type="compositionally biased region" description="Low complexity" evidence="5">
    <location>
        <begin position="304"/>
        <end position="320"/>
    </location>
</feature>
<evidence type="ECO:0000313" key="7">
    <source>
        <dbReference type="Ensembl" id="ENSVURP00010002588.1"/>
    </source>
</evidence>
<evidence type="ECO:0000313" key="8">
    <source>
        <dbReference type="Proteomes" id="UP000314987"/>
    </source>
</evidence>
<reference evidence="7" key="3">
    <citation type="submission" date="2025-09" db="UniProtKB">
        <authorList>
            <consortium name="Ensembl"/>
        </authorList>
    </citation>
    <scope>IDENTIFICATION</scope>
</reference>
<gene>
    <name evidence="7" type="primary">FCRLA</name>
</gene>
<dbReference type="InterPro" id="IPR003599">
    <property type="entry name" value="Ig_sub"/>
</dbReference>
<dbReference type="Proteomes" id="UP000314987">
    <property type="component" value="Unassembled WGS sequence"/>
</dbReference>
<feature type="domain" description="Ig-like" evidence="6">
    <location>
        <begin position="213"/>
        <end position="296"/>
    </location>
</feature>
<feature type="region of interest" description="Disordered" evidence="5">
    <location>
        <begin position="403"/>
        <end position="427"/>
    </location>
</feature>
<dbReference type="OMA" id="HHQMGIL"/>
<dbReference type="InterPro" id="IPR013783">
    <property type="entry name" value="Ig-like_fold"/>
</dbReference>
<dbReference type="Pfam" id="PF13895">
    <property type="entry name" value="Ig_2"/>
    <property type="match status" value="2"/>
</dbReference>
<protein>
    <recommendedName>
        <fullName evidence="6">Ig-like domain-containing protein</fullName>
    </recommendedName>
</protein>
<dbReference type="PROSITE" id="PS50835">
    <property type="entry name" value="IG_LIKE"/>
    <property type="match status" value="2"/>
</dbReference>
<keyword evidence="2" id="KW-0677">Repeat</keyword>
<keyword evidence="8" id="KW-1185">Reference proteome</keyword>
<feature type="region of interest" description="Disordered" evidence="5">
    <location>
        <begin position="300"/>
        <end position="364"/>
    </location>
</feature>
<dbReference type="InterPro" id="IPR050488">
    <property type="entry name" value="Ig_Fc_receptor"/>
</dbReference>
<feature type="compositionally biased region" description="Pro residues" evidence="5">
    <location>
        <begin position="323"/>
        <end position="336"/>
    </location>
</feature>
<dbReference type="GO" id="GO:0006955">
    <property type="term" value="P:immune response"/>
    <property type="evidence" value="ECO:0007669"/>
    <property type="project" value="TreeGrafter"/>
</dbReference>
<dbReference type="GeneTree" id="ENSGT01050000244808"/>
<evidence type="ECO:0000259" key="6">
    <source>
        <dbReference type="PROSITE" id="PS50835"/>
    </source>
</evidence>
<reference evidence="8" key="1">
    <citation type="submission" date="2018-12" db="EMBL/GenBank/DDBJ databases">
        <authorList>
            <person name="Yazar S."/>
        </authorList>
    </citation>
    <scope>NUCLEOTIDE SEQUENCE [LARGE SCALE GENOMIC DNA]</scope>
</reference>
<dbReference type="STRING" id="29139.ENSVURP00010002588"/>
<feature type="domain" description="Ig-like" evidence="6">
    <location>
        <begin position="112"/>
        <end position="201"/>
    </location>
</feature>
<dbReference type="PANTHER" id="PTHR11481">
    <property type="entry name" value="IMMUNOGLOBULIN FC RECEPTOR"/>
    <property type="match status" value="1"/>
</dbReference>
<evidence type="ECO:0000256" key="2">
    <source>
        <dbReference type="ARBA" id="ARBA00022737"/>
    </source>
</evidence>
<dbReference type="InterPro" id="IPR003598">
    <property type="entry name" value="Ig_sub2"/>
</dbReference>
<reference evidence="7" key="2">
    <citation type="submission" date="2025-08" db="UniProtKB">
        <authorList>
            <consortium name="Ensembl"/>
        </authorList>
    </citation>
    <scope>IDENTIFICATION</scope>
</reference>
<dbReference type="Ensembl" id="ENSVURT00010002937.1">
    <property type="protein sequence ID" value="ENSVURP00010002588.1"/>
    <property type="gene ID" value="ENSVURG00010002111.1"/>
</dbReference>
<dbReference type="SMART" id="SM00408">
    <property type="entry name" value="IGc2"/>
    <property type="match status" value="2"/>
</dbReference>
<keyword evidence="3" id="KW-1015">Disulfide bond</keyword>
<dbReference type="FunFam" id="2.60.40.10:FF:000651">
    <property type="entry name" value="Fc receptor like 1"/>
    <property type="match status" value="1"/>
</dbReference>
<dbReference type="GO" id="GO:0007166">
    <property type="term" value="P:cell surface receptor signaling pathway"/>
    <property type="evidence" value="ECO:0007669"/>
    <property type="project" value="TreeGrafter"/>
</dbReference>
<dbReference type="InterPro" id="IPR036179">
    <property type="entry name" value="Ig-like_dom_sf"/>
</dbReference>
<name>A0A4X2JSN4_VOMUR</name>
<dbReference type="AlphaFoldDB" id="A0A4X2JSN4"/>
<accession>A0A4X2JSN4</accession>
<dbReference type="SMART" id="SM00409">
    <property type="entry name" value="IG"/>
    <property type="match status" value="2"/>
</dbReference>
<proteinExistence type="predicted"/>
<dbReference type="InterPro" id="IPR007110">
    <property type="entry name" value="Ig-like_dom"/>
</dbReference>
<dbReference type="GO" id="GO:0004888">
    <property type="term" value="F:transmembrane signaling receptor activity"/>
    <property type="evidence" value="ECO:0007669"/>
    <property type="project" value="TreeGrafter"/>
</dbReference>
<evidence type="ECO:0000256" key="3">
    <source>
        <dbReference type="ARBA" id="ARBA00023157"/>
    </source>
</evidence>
<evidence type="ECO:0000256" key="1">
    <source>
        <dbReference type="ARBA" id="ARBA00022729"/>
    </source>
</evidence>
<dbReference type="SUPFAM" id="SSF48726">
    <property type="entry name" value="Immunoglobulin"/>
    <property type="match status" value="2"/>
</dbReference>
<evidence type="ECO:0000256" key="4">
    <source>
        <dbReference type="ARBA" id="ARBA00023319"/>
    </source>
</evidence>
<keyword evidence="1" id="KW-0732">Signal</keyword>
<evidence type="ECO:0000256" key="5">
    <source>
        <dbReference type="SAM" id="MobiDB-lite"/>
    </source>
</evidence>
<keyword evidence="4" id="KW-0393">Immunoglobulin domain</keyword>
<dbReference type="Gene3D" id="2.60.40.10">
    <property type="entry name" value="Immunoglobulins"/>
    <property type="match status" value="2"/>
</dbReference>
<sequence>MLNSISKLEVARDPKTPIRMLWWDSAAWAPVLSPVRLWAALLLLDTAGGRAVFQKQPMTLQYEGTSPPGNVNNHDKEDFRTSSFSSHVSQTSGTESEGYSYKTFKGYTFSNPLHLIISYDWLILQVPAQPVFEGDSLILHCLAWGGWPLSQVTFYRDSSALGPPGPDSVFSIGMVHAADSGHYHCSGTFKRPGPGAKKAAAVFLQVQELFLPPTITATPSTKPQEGSQMTLSCETKLSPQRSASLLHFSFYKDGRMVRAKDRSPKYRLPEVQLGDSGSYWCETATEDGRIRKQSLRLEIQVQNSSSRSPPRTTAPSTSDPAPEKPPVPKPGPPDSQRPPQSRPHSSESRPSDGPCSKPPLTMQDPHLNHQMQILLRHMQDVRTLLGHMVLELRDLSGHLQSTVSGAAEGPASKAHGAPGTSRGPQRE</sequence>
<dbReference type="PANTHER" id="PTHR11481:SF71">
    <property type="entry name" value="FC RECEPTOR-LIKE A"/>
    <property type="match status" value="1"/>
</dbReference>